<reference evidence="1 2" key="1">
    <citation type="submission" date="2017-10" db="EMBL/GenBank/DDBJ databases">
        <title>Sequencing the genomes of 1000 actinobacteria strains.</title>
        <authorList>
            <person name="Klenk H.-P."/>
        </authorList>
    </citation>
    <scope>NUCLEOTIDE SEQUENCE [LARGE SCALE GENOMIC DNA]</scope>
    <source>
        <strain evidence="1 2">DSM 21863</strain>
    </source>
</reference>
<dbReference type="RefSeq" id="WP_098464757.1">
    <property type="nucleotide sequence ID" value="NZ_PDJJ01000001.1"/>
</dbReference>
<dbReference type="AlphaFoldDB" id="A0A2A9F227"/>
<accession>A0A2A9F227</accession>
<dbReference type="EMBL" id="PDJJ01000001">
    <property type="protein sequence ID" value="PFG44570.1"/>
    <property type="molecule type" value="Genomic_DNA"/>
</dbReference>
<evidence type="ECO:0000313" key="1">
    <source>
        <dbReference type="EMBL" id="PFG44570.1"/>
    </source>
</evidence>
<name>A0A2A9F227_9MICO</name>
<dbReference type="Proteomes" id="UP000224130">
    <property type="component" value="Unassembled WGS sequence"/>
</dbReference>
<protein>
    <submittedName>
        <fullName evidence="1">Uncharacterized protein</fullName>
    </submittedName>
</protein>
<comment type="caution">
    <text evidence="1">The sequence shown here is derived from an EMBL/GenBank/DDBJ whole genome shotgun (WGS) entry which is preliminary data.</text>
</comment>
<gene>
    <name evidence="1" type="ORF">ATJ88_3298</name>
</gene>
<organism evidence="1 2">
    <name type="scientific">Isoptericola jiangsuensis</name>
    <dbReference type="NCBI Taxonomy" id="548579"/>
    <lineage>
        <taxon>Bacteria</taxon>
        <taxon>Bacillati</taxon>
        <taxon>Actinomycetota</taxon>
        <taxon>Actinomycetes</taxon>
        <taxon>Micrococcales</taxon>
        <taxon>Promicromonosporaceae</taxon>
        <taxon>Isoptericola</taxon>
    </lineage>
</organism>
<proteinExistence type="predicted"/>
<sequence>MIGDWITDTIGVLIGAKLGDRWNARKRRKLQAEGRIYLSVRARGAGVRGVTSTWNPGLWTVSPQRISLYRLSVSVDRIVSVREATNREGWKFDGIDPRSAVLEVESGSGRVEIAVMADQLEWFTREVGVPCDD</sequence>
<evidence type="ECO:0000313" key="2">
    <source>
        <dbReference type="Proteomes" id="UP000224130"/>
    </source>
</evidence>
<keyword evidence="2" id="KW-1185">Reference proteome</keyword>